<sequence length="237" mass="24332">MNASFAPGGVLAGGLHAVSGPDHLAALLPRIMGQKWHKSMRIGATWGLGHGFSATVIGLAAFFFKDRLGLGHNKRLVAMMGSWTEGLVGVSLIAIGLLGLKESLLDYEETPAFEAKSAGSAVVEGGGAPGGGGMTKSGGGERAIFFNGVLHGFSWDGAPSLAPALALSSWGSVLWFLLAYCSGTMVAMSATTTLIGEGSVRVGKALDQPDIPRKLSVVSSFVAITIGAVWLAKAVFF</sequence>
<dbReference type="AlphaFoldDB" id="D8LJP2"/>
<dbReference type="PANTHER" id="PTHR33876">
    <property type="entry name" value="UNNAMED PRODUCT"/>
    <property type="match status" value="1"/>
</dbReference>
<keyword evidence="1" id="KW-0812">Transmembrane</keyword>
<evidence type="ECO:0000256" key="1">
    <source>
        <dbReference type="SAM" id="Phobius"/>
    </source>
</evidence>
<feature type="transmembrane region" description="Helical" evidence="1">
    <location>
        <begin position="41"/>
        <end position="64"/>
    </location>
</feature>
<evidence type="ECO:0000313" key="3">
    <source>
        <dbReference type="Proteomes" id="UP000002630"/>
    </source>
</evidence>
<dbReference type="InParanoid" id="D8LJP2"/>
<dbReference type="OMA" id="HSAYASM"/>
<organism evidence="2 3">
    <name type="scientific">Ectocarpus siliculosus</name>
    <name type="common">Brown alga</name>
    <name type="synonym">Conferva siliculosa</name>
    <dbReference type="NCBI Taxonomy" id="2880"/>
    <lineage>
        <taxon>Eukaryota</taxon>
        <taxon>Sar</taxon>
        <taxon>Stramenopiles</taxon>
        <taxon>Ochrophyta</taxon>
        <taxon>PX clade</taxon>
        <taxon>Phaeophyceae</taxon>
        <taxon>Ectocarpales</taxon>
        <taxon>Ectocarpaceae</taxon>
        <taxon>Ectocarpus</taxon>
    </lineage>
</organism>
<feature type="transmembrane region" description="Helical" evidence="1">
    <location>
        <begin position="215"/>
        <end position="236"/>
    </location>
</feature>
<keyword evidence="1" id="KW-0472">Membrane</keyword>
<proteinExistence type="predicted"/>
<gene>
    <name evidence="2" type="ORF">Esi_0026_0151</name>
</gene>
<name>D8LJP2_ECTSI</name>
<dbReference type="EMBL" id="FN649737">
    <property type="protein sequence ID" value="CBN77069.1"/>
    <property type="molecule type" value="Genomic_DNA"/>
</dbReference>
<keyword evidence="1" id="KW-1133">Transmembrane helix</keyword>
<dbReference type="eggNOG" id="ENOG502QUR7">
    <property type="taxonomic scope" value="Eukaryota"/>
</dbReference>
<accession>D8LJP2</accession>
<dbReference type="Proteomes" id="UP000002630">
    <property type="component" value="Linkage Group LG12"/>
</dbReference>
<dbReference type="PANTHER" id="PTHR33876:SF4">
    <property type="entry name" value="CHLOROPLAST PROTEIN FOR GROWTH AND FERTILITY 2"/>
    <property type="match status" value="1"/>
</dbReference>
<feature type="transmembrane region" description="Helical" evidence="1">
    <location>
        <begin position="76"/>
        <end position="100"/>
    </location>
</feature>
<dbReference type="OrthoDB" id="669460at2759"/>
<evidence type="ECO:0000313" key="2">
    <source>
        <dbReference type="EMBL" id="CBN77069.1"/>
    </source>
</evidence>
<dbReference type="EMBL" id="FN648442">
    <property type="protein sequence ID" value="CBN77069.1"/>
    <property type="molecule type" value="Genomic_DNA"/>
</dbReference>
<reference evidence="2 3" key="1">
    <citation type="journal article" date="2010" name="Nature">
        <title>The Ectocarpus genome and the independent evolution of multicellularity in brown algae.</title>
        <authorList>
            <person name="Cock J.M."/>
            <person name="Sterck L."/>
            <person name="Rouze P."/>
            <person name="Scornet D."/>
            <person name="Allen A.E."/>
            <person name="Amoutzias G."/>
            <person name="Anthouard V."/>
            <person name="Artiguenave F."/>
            <person name="Aury J.M."/>
            <person name="Badger J.H."/>
            <person name="Beszteri B."/>
            <person name="Billiau K."/>
            <person name="Bonnet E."/>
            <person name="Bothwell J.H."/>
            <person name="Bowler C."/>
            <person name="Boyen C."/>
            <person name="Brownlee C."/>
            <person name="Carrano C.J."/>
            <person name="Charrier B."/>
            <person name="Cho G.Y."/>
            <person name="Coelho S.M."/>
            <person name="Collen J."/>
            <person name="Corre E."/>
            <person name="Da Silva C."/>
            <person name="Delage L."/>
            <person name="Delaroque N."/>
            <person name="Dittami S.M."/>
            <person name="Doulbeau S."/>
            <person name="Elias M."/>
            <person name="Farnham G."/>
            <person name="Gachon C.M."/>
            <person name="Gschloessl B."/>
            <person name="Heesch S."/>
            <person name="Jabbari K."/>
            <person name="Jubin C."/>
            <person name="Kawai H."/>
            <person name="Kimura K."/>
            <person name="Kloareg B."/>
            <person name="Kupper F.C."/>
            <person name="Lang D."/>
            <person name="Le Bail A."/>
            <person name="Leblanc C."/>
            <person name="Lerouge P."/>
            <person name="Lohr M."/>
            <person name="Lopez P.J."/>
            <person name="Martens C."/>
            <person name="Maumus F."/>
            <person name="Michel G."/>
            <person name="Miranda-Saavedra D."/>
            <person name="Morales J."/>
            <person name="Moreau H."/>
            <person name="Motomura T."/>
            <person name="Nagasato C."/>
            <person name="Napoli C.A."/>
            <person name="Nelson D.R."/>
            <person name="Nyvall-Collen P."/>
            <person name="Peters A.F."/>
            <person name="Pommier C."/>
            <person name="Potin P."/>
            <person name="Poulain J."/>
            <person name="Quesneville H."/>
            <person name="Read B."/>
            <person name="Rensing S.A."/>
            <person name="Ritter A."/>
            <person name="Rousvoal S."/>
            <person name="Samanta M."/>
            <person name="Samson G."/>
            <person name="Schroeder D.C."/>
            <person name="Segurens B."/>
            <person name="Strittmatter M."/>
            <person name="Tonon T."/>
            <person name="Tregear J.W."/>
            <person name="Valentin K."/>
            <person name="von Dassow P."/>
            <person name="Yamagishi T."/>
            <person name="Van de Peer Y."/>
            <person name="Wincker P."/>
        </authorList>
    </citation>
    <scope>NUCLEOTIDE SEQUENCE [LARGE SCALE GENOMIC DNA]</scope>
    <source>
        <strain evidence="3">Ec32 / CCAP1310/4</strain>
    </source>
</reference>
<dbReference type="InterPro" id="IPR052776">
    <property type="entry name" value="Chloro_ReproSupport/MetalTrans"/>
</dbReference>
<feature type="transmembrane region" description="Helical" evidence="1">
    <location>
        <begin position="173"/>
        <end position="195"/>
    </location>
</feature>
<keyword evidence="3" id="KW-1185">Reference proteome</keyword>
<dbReference type="STRING" id="2880.D8LJP2"/>
<protein>
    <submittedName>
        <fullName evidence="2">Uncharacterized protein</fullName>
    </submittedName>
</protein>